<evidence type="ECO:0000313" key="2">
    <source>
        <dbReference type="EMBL" id="MBO8415874.1"/>
    </source>
</evidence>
<dbReference type="InterPro" id="IPR001387">
    <property type="entry name" value="Cro/C1-type_HTH"/>
</dbReference>
<dbReference type="GO" id="GO:0003677">
    <property type="term" value="F:DNA binding"/>
    <property type="evidence" value="ECO:0007669"/>
    <property type="project" value="InterPro"/>
</dbReference>
<accession>A0A9D9DCE5</accession>
<name>A0A9D9DCE5_9GAMM</name>
<dbReference type="SUPFAM" id="SSF47413">
    <property type="entry name" value="lambda repressor-like DNA-binding domains"/>
    <property type="match status" value="1"/>
</dbReference>
<sequence length="91" mass="9880">MDSSTFRRIRLGLGLTGDELGARLQVSGTYIRLIESGRKPVSSRIEAKIKDELQTALHSSDPFFALIRTMLLSQSPDDAAHAPEQPGKTGA</sequence>
<comment type="caution">
    <text evidence="2">The sequence shown here is derived from an EMBL/GenBank/DDBJ whole genome shotgun (WGS) entry which is preliminary data.</text>
</comment>
<proteinExistence type="predicted"/>
<dbReference type="Pfam" id="PF13560">
    <property type="entry name" value="HTH_31"/>
    <property type="match status" value="1"/>
</dbReference>
<dbReference type="Gene3D" id="1.10.260.40">
    <property type="entry name" value="lambda repressor-like DNA-binding domains"/>
    <property type="match status" value="1"/>
</dbReference>
<organism evidence="2 3">
    <name type="scientific">Candidatus Avisuccinivibrio stercorigallinarum</name>
    <dbReference type="NCBI Taxonomy" id="2840704"/>
    <lineage>
        <taxon>Bacteria</taxon>
        <taxon>Pseudomonadati</taxon>
        <taxon>Pseudomonadota</taxon>
        <taxon>Gammaproteobacteria</taxon>
        <taxon>Aeromonadales</taxon>
        <taxon>Succinivibrionaceae</taxon>
        <taxon>Succinivibrionaceae incertae sedis</taxon>
        <taxon>Candidatus Avisuccinivibrio</taxon>
    </lineage>
</organism>
<reference evidence="2" key="2">
    <citation type="journal article" date="2021" name="PeerJ">
        <title>Extensive microbial diversity within the chicken gut microbiome revealed by metagenomics and culture.</title>
        <authorList>
            <person name="Gilroy R."/>
            <person name="Ravi A."/>
            <person name="Getino M."/>
            <person name="Pursley I."/>
            <person name="Horton D.L."/>
            <person name="Alikhan N.F."/>
            <person name="Baker D."/>
            <person name="Gharbi K."/>
            <person name="Hall N."/>
            <person name="Watson M."/>
            <person name="Adriaenssens E.M."/>
            <person name="Foster-Nyarko E."/>
            <person name="Jarju S."/>
            <person name="Secka A."/>
            <person name="Antonio M."/>
            <person name="Oren A."/>
            <person name="Chaudhuri R.R."/>
            <person name="La Ragione R."/>
            <person name="Hildebrand F."/>
            <person name="Pallen M.J."/>
        </authorList>
    </citation>
    <scope>NUCLEOTIDE SEQUENCE</scope>
    <source>
        <strain evidence="2">17213</strain>
    </source>
</reference>
<gene>
    <name evidence="2" type="ORF">IAB19_05800</name>
</gene>
<dbReference type="AlphaFoldDB" id="A0A9D9DCE5"/>
<evidence type="ECO:0000313" key="3">
    <source>
        <dbReference type="Proteomes" id="UP000823631"/>
    </source>
</evidence>
<dbReference type="EMBL" id="JADINH010000124">
    <property type="protein sequence ID" value="MBO8415874.1"/>
    <property type="molecule type" value="Genomic_DNA"/>
</dbReference>
<feature type="domain" description="HTH cro/C1-type" evidence="1">
    <location>
        <begin position="6"/>
        <end position="60"/>
    </location>
</feature>
<dbReference type="Proteomes" id="UP000823631">
    <property type="component" value="Unassembled WGS sequence"/>
</dbReference>
<dbReference type="PROSITE" id="PS50943">
    <property type="entry name" value="HTH_CROC1"/>
    <property type="match status" value="1"/>
</dbReference>
<reference evidence="2" key="1">
    <citation type="submission" date="2020-10" db="EMBL/GenBank/DDBJ databases">
        <authorList>
            <person name="Gilroy R."/>
        </authorList>
    </citation>
    <scope>NUCLEOTIDE SEQUENCE</scope>
    <source>
        <strain evidence="2">17213</strain>
    </source>
</reference>
<evidence type="ECO:0000259" key="1">
    <source>
        <dbReference type="PROSITE" id="PS50943"/>
    </source>
</evidence>
<dbReference type="InterPro" id="IPR010982">
    <property type="entry name" value="Lambda_DNA-bd_dom_sf"/>
</dbReference>
<dbReference type="CDD" id="cd00093">
    <property type="entry name" value="HTH_XRE"/>
    <property type="match status" value="1"/>
</dbReference>
<protein>
    <submittedName>
        <fullName evidence="2">Helix-turn-helix domain-containing protein</fullName>
    </submittedName>
</protein>